<evidence type="ECO:0000313" key="3">
    <source>
        <dbReference type="Proteomes" id="UP001501195"/>
    </source>
</evidence>
<feature type="compositionally biased region" description="Polar residues" evidence="1">
    <location>
        <begin position="734"/>
        <end position="748"/>
    </location>
</feature>
<dbReference type="PANTHER" id="PTHR35399:SF2">
    <property type="entry name" value="DUF839 DOMAIN-CONTAINING PROTEIN"/>
    <property type="match status" value="1"/>
</dbReference>
<proteinExistence type="predicted"/>
<protein>
    <submittedName>
        <fullName evidence="2">PhoX family protein</fullName>
    </submittedName>
</protein>
<keyword evidence="3" id="KW-1185">Reference proteome</keyword>
<sequence>MLCTSRVTSAPSVGADPRLWTEMTMTETNRTPRRSLPLLNAVRHGSRSHTTCFYKCGNACDAAVPNRTDNPTFADVVRAAVSRRSVLKVGGVSALVVSAASSAAAADGERATKAALDAAGADTPWAALPGSDLTFWPVEQNLDDELVTAHGYQYSVVMRWGDPVEEGAPVFDVDRQTPEAQAKQFGYNCDYIGLLPLGEGELRALLVVNHEYTNEQLMFSGVASEDAPTTPEQKRIAMMAHGISVVEVEREPGSGRWRQGTPSGYNRRITADTPMELTGPVAGSEYVRTSADPEGRTVLGTLNNCAGGMTPWGTTLHGEENFNQYFGTSAPIVEHRAEPRLARYGVSAEDRAVRHWEDVDPRFDLAKEPNEVNRFGYVVELDPYDPTAKPKKRTAMGRFKHEGANIQIAEDGRVVAYSGDDERFDYIYKFVSHKRYAPGDDPASRAHNLTLLEDGDLYVARFTGDSPAEQIDGSGEVPVDGGFDGTGQWIPLVLDGRSMIPGKSVAWVLTFTRLAADRLGKRLDERGNFYDPAAPVVVAPEMVPTRMDRPEDIQVNPVNGRVYAALTNNSNRTEGPDEANPRTRSWGFDLEEGTYEERAGNRNGHVVEWQETNGAAGTDFYWRIFLLAGDPEDPGTYFAGYDKSQVSALSCPDNLEFDPAGNLWISTDGNVLSTRNRLAGTFAGTNDGLFAVPTAGPERGHVKAFLTVPLGAECSGPLISRDARSVFVSVQHPGETTGSTRDTPSSTWPDRAPFRPFPRPSVAVVYRTDGGRVGS</sequence>
<name>A0ABP9H8P5_9ACTN</name>
<feature type="region of interest" description="Disordered" evidence="1">
    <location>
        <begin position="730"/>
        <end position="755"/>
    </location>
</feature>
<comment type="caution">
    <text evidence="2">The sequence shown here is derived from an EMBL/GenBank/DDBJ whole genome shotgun (WGS) entry which is preliminary data.</text>
</comment>
<accession>A0ABP9H8P5</accession>
<dbReference type="PANTHER" id="PTHR35399">
    <property type="entry name" value="SLR8030 PROTEIN"/>
    <property type="match status" value="1"/>
</dbReference>
<dbReference type="InterPro" id="IPR008557">
    <property type="entry name" value="PhoX"/>
</dbReference>
<evidence type="ECO:0000256" key="1">
    <source>
        <dbReference type="SAM" id="MobiDB-lite"/>
    </source>
</evidence>
<dbReference type="EMBL" id="BAABIL010000045">
    <property type="protein sequence ID" value="GAA4964124.1"/>
    <property type="molecule type" value="Genomic_DNA"/>
</dbReference>
<dbReference type="Proteomes" id="UP001501195">
    <property type="component" value="Unassembled WGS sequence"/>
</dbReference>
<dbReference type="Pfam" id="PF05787">
    <property type="entry name" value="PhoX"/>
    <property type="match status" value="1"/>
</dbReference>
<dbReference type="SUPFAM" id="SSF63829">
    <property type="entry name" value="Calcium-dependent phosphotriesterase"/>
    <property type="match status" value="1"/>
</dbReference>
<gene>
    <name evidence="2" type="ORF">GCM10023225_04120</name>
</gene>
<reference evidence="3" key="1">
    <citation type="journal article" date="2019" name="Int. J. Syst. Evol. Microbiol.">
        <title>The Global Catalogue of Microorganisms (GCM) 10K type strain sequencing project: providing services to taxonomists for standard genome sequencing and annotation.</title>
        <authorList>
            <consortium name="The Broad Institute Genomics Platform"/>
            <consortium name="The Broad Institute Genome Sequencing Center for Infectious Disease"/>
            <person name="Wu L."/>
            <person name="Ma J."/>
        </authorList>
    </citation>
    <scope>NUCLEOTIDE SEQUENCE [LARGE SCALE GENOMIC DNA]</scope>
    <source>
        <strain evidence="3">JCM 18126</strain>
    </source>
</reference>
<evidence type="ECO:0000313" key="2">
    <source>
        <dbReference type="EMBL" id="GAA4964124.1"/>
    </source>
</evidence>
<organism evidence="2 3">
    <name type="scientific">Kineococcus glutinatus</name>
    <dbReference type="NCBI Taxonomy" id="1070872"/>
    <lineage>
        <taxon>Bacteria</taxon>
        <taxon>Bacillati</taxon>
        <taxon>Actinomycetota</taxon>
        <taxon>Actinomycetes</taxon>
        <taxon>Kineosporiales</taxon>
        <taxon>Kineosporiaceae</taxon>
        <taxon>Kineococcus</taxon>
    </lineage>
</organism>
<feature type="region of interest" description="Disordered" evidence="1">
    <location>
        <begin position="250"/>
        <end position="270"/>
    </location>
</feature>